<evidence type="ECO:0000313" key="3">
    <source>
        <dbReference type="RefSeq" id="XP_031562999.1"/>
    </source>
</evidence>
<evidence type="ECO:0000313" key="2">
    <source>
        <dbReference type="Proteomes" id="UP000515163"/>
    </source>
</evidence>
<sequence>MEPQYVLFLYDRLRVETIRYLDDYIKSGRGTLAELKDRFRQTLPEEERRRVRNVKKLVDTLEEQGLLGDNNVKLLKSLAEKLELPELKHKIEEFETESSGIFQRTVDVAGRAAGFMWQTFKGGVCTSAIHLKTVLSIKGVQIALAGAALVYMYGTNPEKLKDLQPFVEYGTQLVAIFRGSVVFVLKVSSISSLKRLWQSYKDGSLEEKMKKNLQ</sequence>
<dbReference type="Proteomes" id="UP000515163">
    <property type="component" value="Unplaced"/>
</dbReference>
<dbReference type="PROSITE" id="PS50168">
    <property type="entry name" value="DED"/>
    <property type="match status" value="1"/>
</dbReference>
<accession>A0A6P8I378</accession>
<dbReference type="GO" id="GO:0042981">
    <property type="term" value="P:regulation of apoptotic process"/>
    <property type="evidence" value="ECO:0007669"/>
    <property type="project" value="InterPro"/>
</dbReference>
<reference evidence="3" key="1">
    <citation type="submission" date="2025-08" db="UniProtKB">
        <authorList>
            <consortium name="RefSeq"/>
        </authorList>
    </citation>
    <scope>IDENTIFICATION</scope>
    <source>
        <tissue evidence="3">Tentacle</tissue>
    </source>
</reference>
<dbReference type="KEGG" id="aten:116298620"/>
<dbReference type="SUPFAM" id="SSF47986">
    <property type="entry name" value="DEATH domain"/>
    <property type="match status" value="1"/>
</dbReference>
<keyword evidence="2" id="KW-1185">Reference proteome</keyword>
<protein>
    <submittedName>
        <fullName evidence="3">Uncharacterized protein LOC116298620</fullName>
    </submittedName>
</protein>
<dbReference type="InterPro" id="IPR011029">
    <property type="entry name" value="DEATH-like_dom_sf"/>
</dbReference>
<name>A0A6P8I378_ACTTE</name>
<gene>
    <name evidence="3" type="primary">LOC116298620</name>
</gene>
<dbReference type="InParanoid" id="A0A6P8I378"/>
<dbReference type="AlphaFoldDB" id="A0A6P8I378"/>
<evidence type="ECO:0000259" key="1">
    <source>
        <dbReference type="PROSITE" id="PS50168"/>
    </source>
</evidence>
<dbReference type="GeneID" id="116298620"/>
<organism evidence="2 3">
    <name type="scientific">Actinia tenebrosa</name>
    <name type="common">Australian red waratah sea anemone</name>
    <dbReference type="NCBI Taxonomy" id="6105"/>
    <lineage>
        <taxon>Eukaryota</taxon>
        <taxon>Metazoa</taxon>
        <taxon>Cnidaria</taxon>
        <taxon>Anthozoa</taxon>
        <taxon>Hexacorallia</taxon>
        <taxon>Actiniaria</taxon>
        <taxon>Actiniidae</taxon>
        <taxon>Actinia</taxon>
    </lineage>
</organism>
<proteinExistence type="predicted"/>
<dbReference type="RefSeq" id="XP_031562999.1">
    <property type="nucleotide sequence ID" value="XM_031707139.1"/>
</dbReference>
<dbReference type="InterPro" id="IPR001875">
    <property type="entry name" value="DED_dom"/>
</dbReference>
<feature type="domain" description="DED" evidence="1">
    <location>
        <begin position="13"/>
        <end position="93"/>
    </location>
</feature>
<dbReference type="Gene3D" id="1.10.533.10">
    <property type="entry name" value="Death Domain, Fas"/>
    <property type="match status" value="1"/>
</dbReference>